<evidence type="ECO:0000313" key="6">
    <source>
        <dbReference type="EMBL" id="TCO82585.1"/>
    </source>
</evidence>
<dbReference type="Pfam" id="PF01420">
    <property type="entry name" value="Methylase_S"/>
    <property type="match status" value="1"/>
</dbReference>
<reference evidence="6 7" key="1">
    <citation type="submission" date="2019-03" db="EMBL/GenBank/DDBJ databases">
        <title>Genomic Encyclopedia of Type Strains, Phase IV (KMG-IV): sequencing the most valuable type-strain genomes for metagenomic binning, comparative biology and taxonomic classification.</title>
        <authorList>
            <person name="Goeker M."/>
        </authorList>
    </citation>
    <scope>NUCLEOTIDE SEQUENCE [LARGE SCALE GENOMIC DNA]</scope>
    <source>
        <strain evidence="6 7">DSM 28559</strain>
    </source>
</reference>
<dbReference type="GO" id="GO:0009307">
    <property type="term" value="P:DNA restriction-modification system"/>
    <property type="evidence" value="ECO:0007669"/>
    <property type="project" value="UniProtKB-KW"/>
</dbReference>
<keyword evidence="7" id="KW-1185">Reference proteome</keyword>
<name>A0A4R2L7J0_9FIRM</name>
<dbReference type="PANTHER" id="PTHR43140:SF1">
    <property type="entry name" value="TYPE I RESTRICTION ENZYME ECOKI SPECIFICITY SUBUNIT"/>
    <property type="match status" value="1"/>
</dbReference>
<dbReference type="InterPro" id="IPR044946">
    <property type="entry name" value="Restrct_endonuc_typeI_TRD_sf"/>
</dbReference>
<dbReference type="Gene3D" id="3.90.220.20">
    <property type="entry name" value="DNA methylase specificity domains"/>
    <property type="match status" value="1"/>
</dbReference>
<dbReference type="OrthoDB" id="9811611at2"/>
<dbReference type="AlphaFoldDB" id="A0A4R2L7J0"/>
<comment type="subunit">
    <text evidence="4">The methyltransferase is composed of M and S polypeptides.</text>
</comment>
<protein>
    <submittedName>
        <fullName evidence="6">Type I restriction modification DNA specificity protein</fullName>
    </submittedName>
</protein>
<evidence type="ECO:0000259" key="5">
    <source>
        <dbReference type="Pfam" id="PF01420"/>
    </source>
</evidence>
<keyword evidence="3" id="KW-0238">DNA-binding</keyword>
<evidence type="ECO:0000256" key="4">
    <source>
        <dbReference type="ARBA" id="ARBA00038652"/>
    </source>
</evidence>
<dbReference type="PANTHER" id="PTHR43140">
    <property type="entry name" value="TYPE-1 RESTRICTION ENZYME ECOKI SPECIFICITY PROTEIN"/>
    <property type="match status" value="1"/>
</dbReference>
<dbReference type="CDD" id="cd17262">
    <property type="entry name" value="RMtype1_S_Aco12261I-TRD2-CR2"/>
    <property type="match status" value="1"/>
</dbReference>
<comment type="similarity">
    <text evidence="1">Belongs to the type-I restriction system S methylase family.</text>
</comment>
<dbReference type="InterPro" id="IPR000055">
    <property type="entry name" value="Restrct_endonuc_typeI_TRD"/>
</dbReference>
<sequence>MKFSYYEKIGNSVCCIDDNLPFKIPSNWCWARLSSITINYDNYRKPVNLTERKKRIADKEKDKLYPYFGATGQVGFIDDYLFDGKYILLGEDAAPFSDKTAQKAYIVSGKIWVNNHAHILESLILSEYLLHSLNSVDYLNYVYGTTRLKLTQENMNKILLPIPPIKEQIKLCQVILNANSFIKSIEASLN</sequence>
<dbReference type="SUPFAM" id="SSF116734">
    <property type="entry name" value="DNA methylase specificity domain"/>
    <property type="match status" value="1"/>
</dbReference>
<organism evidence="6 7">
    <name type="scientific">Frisingicoccus caecimuris</name>
    <dbReference type="NCBI Taxonomy" id="1796636"/>
    <lineage>
        <taxon>Bacteria</taxon>
        <taxon>Bacillati</taxon>
        <taxon>Bacillota</taxon>
        <taxon>Clostridia</taxon>
        <taxon>Lachnospirales</taxon>
        <taxon>Lachnospiraceae</taxon>
        <taxon>Frisingicoccus</taxon>
    </lineage>
</organism>
<dbReference type="EMBL" id="SLXA01000016">
    <property type="protein sequence ID" value="TCO82585.1"/>
    <property type="molecule type" value="Genomic_DNA"/>
</dbReference>
<dbReference type="GO" id="GO:0003677">
    <property type="term" value="F:DNA binding"/>
    <property type="evidence" value="ECO:0007669"/>
    <property type="project" value="UniProtKB-KW"/>
</dbReference>
<dbReference type="InterPro" id="IPR051212">
    <property type="entry name" value="Type-I_RE_S_subunit"/>
</dbReference>
<evidence type="ECO:0000256" key="2">
    <source>
        <dbReference type="ARBA" id="ARBA00022747"/>
    </source>
</evidence>
<gene>
    <name evidence="6" type="ORF">EV212_11652</name>
</gene>
<evidence type="ECO:0000256" key="1">
    <source>
        <dbReference type="ARBA" id="ARBA00010923"/>
    </source>
</evidence>
<evidence type="ECO:0000313" key="7">
    <source>
        <dbReference type="Proteomes" id="UP000295711"/>
    </source>
</evidence>
<feature type="domain" description="Type I restriction modification DNA specificity" evidence="5">
    <location>
        <begin position="58"/>
        <end position="170"/>
    </location>
</feature>
<keyword evidence="2" id="KW-0680">Restriction system</keyword>
<proteinExistence type="inferred from homology"/>
<accession>A0A4R2L7J0</accession>
<dbReference type="Proteomes" id="UP000295711">
    <property type="component" value="Unassembled WGS sequence"/>
</dbReference>
<evidence type="ECO:0000256" key="3">
    <source>
        <dbReference type="ARBA" id="ARBA00023125"/>
    </source>
</evidence>
<comment type="caution">
    <text evidence="6">The sequence shown here is derived from an EMBL/GenBank/DDBJ whole genome shotgun (WGS) entry which is preliminary data.</text>
</comment>